<dbReference type="OrthoDB" id="991183at2759"/>
<name>A0A1R3IJV6_9ROSI</name>
<feature type="transmembrane region" description="Helical" evidence="7">
    <location>
        <begin position="331"/>
        <end position="349"/>
    </location>
</feature>
<dbReference type="InterPro" id="IPR030182">
    <property type="entry name" value="PUP_plant"/>
</dbReference>
<dbReference type="PANTHER" id="PTHR31376">
    <property type="entry name" value="OS09G0467300 PROTEIN-RELATED"/>
    <property type="match status" value="1"/>
</dbReference>
<dbReference type="STRING" id="93759.A0A1R3IJV6"/>
<proteinExistence type="inferred from homology"/>
<evidence type="ECO:0000256" key="3">
    <source>
        <dbReference type="ARBA" id="ARBA00022448"/>
    </source>
</evidence>
<feature type="transmembrane region" description="Helical" evidence="7">
    <location>
        <begin position="237"/>
        <end position="256"/>
    </location>
</feature>
<feature type="transmembrane region" description="Helical" evidence="7">
    <location>
        <begin position="304"/>
        <end position="325"/>
    </location>
</feature>
<feature type="transmembrane region" description="Helical" evidence="7">
    <location>
        <begin position="133"/>
        <end position="153"/>
    </location>
</feature>
<dbReference type="PANTHER" id="PTHR31376:SF50">
    <property type="entry name" value="PURINE PERMEASE-RELATED"/>
    <property type="match status" value="1"/>
</dbReference>
<protein>
    <recommendedName>
        <fullName evidence="7">Probable purine permease</fullName>
    </recommendedName>
</protein>
<dbReference type="Pfam" id="PF16913">
    <property type="entry name" value="PUNUT"/>
    <property type="match status" value="1"/>
</dbReference>
<dbReference type="AlphaFoldDB" id="A0A1R3IJV6"/>
<keyword evidence="6 7" id="KW-0472">Membrane</keyword>
<evidence type="ECO:0000313" key="9">
    <source>
        <dbReference type="Proteomes" id="UP000187203"/>
    </source>
</evidence>
<feature type="transmembrane region" description="Helical" evidence="7">
    <location>
        <begin position="28"/>
        <end position="53"/>
    </location>
</feature>
<evidence type="ECO:0000313" key="8">
    <source>
        <dbReference type="EMBL" id="OMO82878.1"/>
    </source>
</evidence>
<comment type="caution">
    <text evidence="8">The sequence shown here is derived from an EMBL/GenBank/DDBJ whole genome shotgun (WGS) entry which is preliminary data.</text>
</comment>
<feature type="transmembrane region" description="Helical" evidence="7">
    <location>
        <begin position="276"/>
        <end position="299"/>
    </location>
</feature>
<dbReference type="GO" id="GO:0016020">
    <property type="term" value="C:membrane"/>
    <property type="evidence" value="ECO:0007669"/>
    <property type="project" value="UniProtKB-SubCell"/>
</dbReference>
<dbReference type="SUPFAM" id="SSF103481">
    <property type="entry name" value="Multidrug resistance efflux transporter EmrE"/>
    <property type="match status" value="1"/>
</dbReference>
<sequence>MADCKATSSTISQRTESRTQTRSNMIPWLRIGIFTLFAVCGQTSAVLLTRLYYEKGGKSNWVAAVLQLIGFPILIPYYFTKQPKLMEHEVVVDEQQQQQTNNPPKLQLLVFVYVSLGILAAGNSFLYSVGFEYLPVSTVTIISASQLAFNAFFSYFLNKQKLTPFIINSLFILTVSSVLLVANDKSGKLPGTSAGQYAAGIICTIFGAATYALLFASQQLAFRKVLKKQTFKVVMDVIIYQFLVASIITLIGFFAAGDWRNLKTEMEGFQLGKVSYIMTLFWTAVSYQIFNFGAVALIFEVSALFSNVINALGLPITPIIAIFVFHDKMSGVKGISMVLAIWGFFSYVYQQYLDDSKFNAQNYRNGGSEVCEA</sequence>
<keyword evidence="5 7" id="KW-1133">Transmembrane helix</keyword>
<keyword evidence="3 7" id="KW-0813">Transport</keyword>
<evidence type="ECO:0000256" key="1">
    <source>
        <dbReference type="ARBA" id="ARBA00004141"/>
    </source>
</evidence>
<evidence type="ECO:0000256" key="7">
    <source>
        <dbReference type="RuleBase" id="RU368015"/>
    </source>
</evidence>
<feature type="transmembrane region" description="Helical" evidence="7">
    <location>
        <begin position="165"/>
        <end position="182"/>
    </location>
</feature>
<dbReference type="GO" id="GO:0005345">
    <property type="term" value="F:purine nucleobase transmembrane transporter activity"/>
    <property type="evidence" value="ECO:0007669"/>
    <property type="project" value="UniProtKB-UniRule"/>
</dbReference>
<keyword evidence="4 7" id="KW-0812">Transmembrane</keyword>
<feature type="transmembrane region" description="Helical" evidence="7">
    <location>
        <begin position="194"/>
        <end position="216"/>
    </location>
</feature>
<dbReference type="Proteomes" id="UP000187203">
    <property type="component" value="Unassembled WGS sequence"/>
</dbReference>
<accession>A0A1R3IJV6</accession>
<reference evidence="9" key="1">
    <citation type="submission" date="2013-09" db="EMBL/GenBank/DDBJ databases">
        <title>Corchorus olitorius genome sequencing.</title>
        <authorList>
            <person name="Alam M."/>
            <person name="Haque M.S."/>
            <person name="Islam M.S."/>
            <person name="Emdad E.M."/>
            <person name="Islam M.M."/>
            <person name="Ahmed B."/>
            <person name="Halim A."/>
            <person name="Hossen Q.M.M."/>
            <person name="Hossain M.Z."/>
            <person name="Ahmed R."/>
            <person name="Khan M.M."/>
            <person name="Islam R."/>
            <person name="Rashid M.M."/>
            <person name="Khan S.A."/>
            <person name="Rahman M.S."/>
            <person name="Alam M."/>
            <person name="Yahiya A.S."/>
            <person name="Khan M.S."/>
            <person name="Azam M.S."/>
            <person name="Haque T."/>
            <person name="Lashkar M.Z.H."/>
            <person name="Akhand A.I."/>
            <person name="Morshed G."/>
            <person name="Roy S."/>
            <person name="Uddin K.S."/>
            <person name="Rabeya T."/>
            <person name="Hossain A.S."/>
            <person name="Chowdhury A."/>
            <person name="Snigdha A.R."/>
            <person name="Mortoza M.S."/>
            <person name="Matin S.A."/>
            <person name="Hoque S.M.E."/>
            <person name="Islam M.K."/>
            <person name="Roy D.K."/>
            <person name="Haider R."/>
            <person name="Moosa M.M."/>
            <person name="Elias S.M."/>
            <person name="Hasan A.M."/>
            <person name="Jahan S."/>
            <person name="Shafiuddin M."/>
            <person name="Mahmood N."/>
            <person name="Shommy N.S."/>
        </authorList>
    </citation>
    <scope>NUCLEOTIDE SEQUENCE [LARGE SCALE GENOMIC DNA]</scope>
    <source>
        <strain evidence="9">cv. O-4</strain>
    </source>
</reference>
<dbReference type="GO" id="GO:0015211">
    <property type="term" value="F:purine nucleoside transmembrane transporter activity"/>
    <property type="evidence" value="ECO:0007669"/>
    <property type="project" value="UniProtKB-UniRule"/>
</dbReference>
<comment type="similarity">
    <text evidence="2 7">Belongs to the purine permeases (TC 2.A.7.14) family.</text>
</comment>
<dbReference type="InterPro" id="IPR037185">
    <property type="entry name" value="EmrE-like"/>
</dbReference>
<feature type="transmembrane region" description="Helical" evidence="7">
    <location>
        <begin position="108"/>
        <end position="127"/>
    </location>
</feature>
<keyword evidence="9" id="KW-1185">Reference proteome</keyword>
<evidence type="ECO:0000256" key="6">
    <source>
        <dbReference type="ARBA" id="ARBA00023136"/>
    </source>
</evidence>
<evidence type="ECO:0000256" key="5">
    <source>
        <dbReference type="ARBA" id="ARBA00022989"/>
    </source>
</evidence>
<evidence type="ECO:0000256" key="2">
    <source>
        <dbReference type="ARBA" id="ARBA00006213"/>
    </source>
</evidence>
<organism evidence="8 9">
    <name type="scientific">Corchorus olitorius</name>
    <dbReference type="NCBI Taxonomy" id="93759"/>
    <lineage>
        <taxon>Eukaryota</taxon>
        <taxon>Viridiplantae</taxon>
        <taxon>Streptophyta</taxon>
        <taxon>Embryophyta</taxon>
        <taxon>Tracheophyta</taxon>
        <taxon>Spermatophyta</taxon>
        <taxon>Magnoliopsida</taxon>
        <taxon>eudicotyledons</taxon>
        <taxon>Gunneridae</taxon>
        <taxon>Pentapetalae</taxon>
        <taxon>rosids</taxon>
        <taxon>malvids</taxon>
        <taxon>Malvales</taxon>
        <taxon>Malvaceae</taxon>
        <taxon>Grewioideae</taxon>
        <taxon>Apeibeae</taxon>
        <taxon>Corchorus</taxon>
    </lineage>
</organism>
<evidence type="ECO:0000256" key="4">
    <source>
        <dbReference type="ARBA" id="ARBA00022692"/>
    </source>
</evidence>
<gene>
    <name evidence="8" type="ORF">COLO4_22780</name>
</gene>
<comment type="subcellular location">
    <subcellularLocation>
        <location evidence="1 7">Membrane</location>
        <topology evidence="1 7">Multi-pass membrane protein</topology>
    </subcellularLocation>
</comment>
<dbReference type="EMBL" id="AWUE01018062">
    <property type="protein sequence ID" value="OMO82878.1"/>
    <property type="molecule type" value="Genomic_DNA"/>
</dbReference>
<feature type="transmembrane region" description="Helical" evidence="7">
    <location>
        <begin position="59"/>
        <end position="79"/>
    </location>
</feature>